<keyword evidence="2" id="KW-1185">Reference proteome</keyword>
<dbReference type="RefSeq" id="WP_330170700.1">
    <property type="nucleotide sequence ID" value="NZ_CP137080.1"/>
</dbReference>
<protein>
    <recommendedName>
        <fullName evidence="3">SbsA Ig-like domain-containing protein</fullName>
    </recommendedName>
</protein>
<dbReference type="KEGG" id="mliy:RYJ27_12950"/>
<organism evidence="1 2">
    <name type="scientific">Microbacterium limosum</name>
    <dbReference type="NCBI Taxonomy" id="3079935"/>
    <lineage>
        <taxon>Bacteria</taxon>
        <taxon>Bacillati</taxon>
        <taxon>Actinomycetota</taxon>
        <taxon>Actinomycetes</taxon>
        <taxon>Micrococcales</taxon>
        <taxon>Microbacteriaceae</taxon>
        <taxon>Microbacterium</taxon>
    </lineage>
</organism>
<dbReference type="Proteomes" id="UP001329313">
    <property type="component" value="Chromosome"/>
</dbReference>
<evidence type="ECO:0000313" key="2">
    <source>
        <dbReference type="Proteomes" id="UP001329313"/>
    </source>
</evidence>
<proteinExistence type="predicted"/>
<sequence>MSTERPTRRALRGRRPGATFGRSLAVVLAALVLVGGVGAAVSLTQGPRAGAAAVDAQAVAAAAGQRVVFTTNQPLAPVTAEQVSVEPDAPFTIAASGRNIAVQFTYALDPDTEYTVRIDDVTGASGGPASTLRHTFTTGTPPLFVLQRQDDADDAIFSTNLAGDRAVPVFTDEQIEDYRASRTALVVQTTDAAGAARLVTTGLDGSEPTELALPGEGTIAGLQVADQGGFVGYTYTDLDISASGGIESTLFIASLSEPGADPVAIDVGEDSRVVQWAFVPETSALIVLTFDGQLRLVDTADLDAEPVLLGGALALSGIERGTARAIVERNEGTVVIDLTDLSEEPLVAADGAESLGIPGPVTPSVAGSTLRTFTRMGEDGFPAAQSVVRVDADGAVTPLLELAGPGDAVMQTCASPSGRYAAVIVTPDLVSNAYDTYTRPLPTRIETHIIDTRDGEGVTVIEGTDISWCQVAI</sequence>
<evidence type="ECO:0008006" key="3">
    <source>
        <dbReference type="Google" id="ProtNLM"/>
    </source>
</evidence>
<dbReference type="EMBL" id="CP137080">
    <property type="protein sequence ID" value="WOQ69581.1"/>
    <property type="molecule type" value="Genomic_DNA"/>
</dbReference>
<reference evidence="1 2" key="1">
    <citation type="submission" date="2023-10" db="EMBL/GenBank/DDBJ databases">
        <title>Y20.</title>
        <authorList>
            <person name="Zhang G."/>
            <person name="Ding Y."/>
        </authorList>
    </citation>
    <scope>NUCLEOTIDE SEQUENCE [LARGE SCALE GENOMIC DNA]</scope>
    <source>
        <strain evidence="1 2">Y20</strain>
    </source>
</reference>
<dbReference type="AlphaFoldDB" id="A0AAU0MHC7"/>
<name>A0AAU0MHC7_9MICO</name>
<accession>A0AAU0MHC7</accession>
<dbReference type="SUPFAM" id="SSF69322">
    <property type="entry name" value="Tricorn protease domain 2"/>
    <property type="match status" value="1"/>
</dbReference>
<evidence type="ECO:0000313" key="1">
    <source>
        <dbReference type="EMBL" id="WOQ69581.1"/>
    </source>
</evidence>
<gene>
    <name evidence="1" type="ORF">RYJ27_12950</name>
</gene>